<dbReference type="RefSeq" id="XP_009165255.1">
    <property type="nucleotide sequence ID" value="XM_009166991.1"/>
</dbReference>
<feature type="region of interest" description="Disordered" evidence="1">
    <location>
        <begin position="265"/>
        <end position="286"/>
    </location>
</feature>
<dbReference type="GeneID" id="20316877"/>
<proteinExistence type="predicted"/>
<dbReference type="OrthoDB" id="10036512at2759"/>
<evidence type="ECO:0000313" key="3">
    <source>
        <dbReference type="Proteomes" id="UP000054324"/>
    </source>
</evidence>
<dbReference type="CTD" id="20316877"/>
<dbReference type="KEGG" id="ovi:T265_02689"/>
<sequence length="468" mass="53082">MFHVFFAVHLFSQHYADFLLDVSKVSVSKFAAIFGPNHLVYDIHLFSHLFNFVKLHGCLDRFSCFPHESELGQLKHYIHGPKLPAVQLYRRLAERVGLDAVERKIFLDDVGLRLRPSATAGCHRFIQRDVFFRKIFPDNCILLDGQPVVIVDFSGDTIEYQKFKTVFPFYTHVLISTDLLVFQCSDLQHTRPFASVNQISRKCLSLSCRDTRIYFPILHTLIDYILCTNLLRGTLPKYPLKSCTYEVYRQCKTFPDALSAQKEALDSGHTASAEPNDERLVRQSRRKQNVYQSYYDGCSTKKRLPSDFTNGSDRDSSGDITLFASIVISPPTPKRLCTKPTATISSIIPVQDASPVPRDAPMLRGTYVLFHYHHLESISSSTYTTLPAVDDPEPRSFTPILRTNSSNSKASVISPDMANLILNEESREEILVTPETAYEAGCFSTHRQFSDTRRAPSSVVIHGRTPKV</sequence>
<evidence type="ECO:0000313" key="2">
    <source>
        <dbReference type="EMBL" id="KER31013.1"/>
    </source>
</evidence>
<dbReference type="EMBL" id="KL596652">
    <property type="protein sequence ID" value="KER31013.1"/>
    <property type="molecule type" value="Genomic_DNA"/>
</dbReference>
<dbReference type="AlphaFoldDB" id="A0A074ZU59"/>
<dbReference type="Proteomes" id="UP000054324">
    <property type="component" value="Unassembled WGS sequence"/>
</dbReference>
<reference evidence="2 3" key="1">
    <citation type="submission" date="2013-11" db="EMBL/GenBank/DDBJ databases">
        <title>Opisthorchis viverrini - life in the bile duct.</title>
        <authorList>
            <person name="Young N.D."/>
            <person name="Nagarajan N."/>
            <person name="Lin S.J."/>
            <person name="Korhonen P.K."/>
            <person name="Jex A.R."/>
            <person name="Hall R.S."/>
            <person name="Safavi-Hemami H."/>
            <person name="Kaewkong W."/>
            <person name="Bertrand D."/>
            <person name="Gao S."/>
            <person name="Seet Q."/>
            <person name="Wongkham S."/>
            <person name="Teh B.T."/>
            <person name="Wongkham C."/>
            <person name="Intapan P.M."/>
            <person name="Maleewong W."/>
            <person name="Yang X."/>
            <person name="Hu M."/>
            <person name="Wang Z."/>
            <person name="Hofmann A."/>
            <person name="Sternberg P.W."/>
            <person name="Tan P."/>
            <person name="Wang J."/>
            <person name="Gasser R.B."/>
        </authorList>
    </citation>
    <scope>NUCLEOTIDE SEQUENCE [LARGE SCALE GENOMIC DNA]</scope>
</reference>
<name>A0A074ZU59_OPIVI</name>
<keyword evidence="3" id="KW-1185">Reference proteome</keyword>
<evidence type="ECO:0000256" key="1">
    <source>
        <dbReference type="SAM" id="MobiDB-lite"/>
    </source>
</evidence>
<gene>
    <name evidence="2" type="ORF">T265_02689</name>
</gene>
<protein>
    <submittedName>
        <fullName evidence="2">Uncharacterized protein</fullName>
    </submittedName>
</protein>
<accession>A0A074ZU59</accession>
<organism evidence="2 3">
    <name type="scientific">Opisthorchis viverrini</name>
    <name type="common">Southeast Asian liver fluke</name>
    <dbReference type="NCBI Taxonomy" id="6198"/>
    <lineage>
        <taxon>Eukaryota</taxon>
        <taxon>Metazoa</taxon>
        <taxon>Spiralia</taxon>
        <taxon>Lophotrochozoa</taxon>
        <taxon>Platyhelminthes</taxon>
        <taxon>Trematoda</taxon>
        <taxon>Digenea</taxon>
        <taxon>Opisthorchiida</taxon>
        <taxon>Opisthorchiata</taxon>
        <taxon>Opisthorchiidae</taxon>
        <taxon>Opisthorchis</taxon>
    </lineage>
</organism>